<protein>
    <recommendedName>
        <fullName evidence="3">Head-to-tail adaptor</fullName>
    </recommendedName>
</protein>
<proteinExistence type="predicted"/>
<dbReference type="Proteomes" id="UP001499863">
    <property type="component" value="Unassembled WGS sequence"/>
</dbReference>
<sequence length="145" mass="15463">MTGAGLTVAALFARLGRPAPEPGTPDWERASAAIEDAFWVIAAQGHRAWSPERHPAVIRTLALAVADRRFRNPEGYVQEQAGEVSYRMSDGSPVGLALTRGEVALIDRVAGRGGLKSVQGQRSTVSRGLRTGYPFPDPEGAWGLA</sequence>
<dbReference type="RefSeq" id="WP_344339092.1">
    <property type="nucleotide sequence ID" value="NZ_BAAAKJ010000257.1"/>
</dbReference>
<comment type="caution">
    <text evidence="1">The sequence shown here is derived from an EMBL/GenBank/DDBJ whole genome shotgun (WGS) entry which is preliminary data.</text>
</comment>
<reference evidence="1 2" key="1">
    <citation type="journal article" date="2019" name="Int. J. Syst. Evol. Microbiol.">
        <title>The Global Catalogue of Microorganisms (GCM) 10K type strain sequencing project: providing services to taxonomists for standard genome sequencing and annotation.</title>
        <authorList>
            <consortium name="The Broad Institute Genomics Platform"/>
            <consortium name="The Broad Institute Genome Sequencing Center for Infectious Disease"/>
            <person name="Wu L."/>
            <person name="Ma J."/>
        </authorList>
    </citation>
    <scope>NUCLEOTIDE SEQUENCE [LARGE SCALE GENOMIC DNA]</scope>
    <source>
        <strain evidence="1 2">JCM 12393</strain>
    </source>
</reference>
<evidence type="ECO:0000313" key="2">
    <source>
        <dbReference type="Proteomes" id="UP001499863"/>
    </source>
</evidence>
<dbReference type="EMBL" id="BAAAKJ010000257">
    <property type="protein sequence ID" value="GAA1403233.1"/>
    <property type="molecule type" value="Genomic_DNA"/>
</dbReference>
<evidence type="ECO:0008006" key="3">
    <source>
        <dbReference type="Google" id="ProtNLM"/>
    </source>
</evidence>
<accession>A0ABN1YBM7</accession>
<evidence type="ECO:0000313" key="1">
    <source>
        <dbReference type="EMBL" id="GAA1403233.1"/>
    </source>
</evidence>
<keyword evidence="2" id="KW-1185">Reference proteome</keyword>
<organism evidence="1 2">
    <name type="scientific">Kitasatospora putterlickiae</name>
    <dbReference type="NCBI Taxonomy" id="221725"/>
    <lineage>
        <taxon>Bacteria</taxon>
        <taxon>Bacillati</taxon>
        <taxon>Actinomycetota</taxon>
        <taxon>Actinomycetes</taxon>
        <taxon>Kitasatosporales</taxon>
        <taxon>Streptomycetaceae</taxon>
        <taxon>Kitasatospora</taxon>
    </lineage>
</organism>
<name>A0ABN1YBM7_9ACTN</name>
<gene>
    <name evidence="1" type="ORF">GCM10009639_47740</name>
</gene>